<dbReference type="EMBL" id="QPKB01000004">
    <property type="protein sequence ID" value="RWR82624.1"/>
    <property type="molecule type" value="Genomic_DNA"/>
</dbReference>
<name>A0A3S3MMF8_9MAGN</name>
<dbReference type="PANTHER" id="PTHR11122:SF13">
    <property type="entry name" value="GLUCOSE-6-PHOSPHATE 1-EPIMERASE"/>
    <property type="match status" value="1"/>
</dbReference>
<comment type="caution">
    <text evidence="1">The sequence shown here is derived from an EMBL/GenBank/DDBJ whole genome shotgun (WGS) entry which is preliminary data.</text>
</comment>
<dbReference type="Gene3D" id="2.70.98.10">
    <property type="match status" value="1"/>
</dbReference>
<evidence type="ECO:0000313" key="1">
    <source>
        <dbReference type="EMBL" id="RWR82624.1"/>
    </source>
</evidence>
<dbReference type="AlphaFoldDB" id="A0A3S3MMF8"/>
<evidence type="ECO:0000313" key="2">
    <source>
        <dbReference type="Proteomes" id="UP000283530"/>
    </source>
</evidence>
<organism evidence="1 2">
    <name type="scientific">Cinnamomum micranthum f. kanehirae</name>
    <dbReference type="NCBI Taxonomy" id="337451"/>
    <lineage>
        <taxon>Eukaryota</taxon>
        <taxon>Viridiplantae</taxon>
        <taxon>Streptophyta</taxon>
        <taxon>Embryophyta</taxon>
        <taxon>Tracheophyta</taxon>
        <taxon>Spermatophyta</taxon>
        <taxon>Magnoliopsida</taxon>
        <taxon>Magnoliidae</taxon>
        <taxon>Laurales</taxon>
        <taxon>Lauraceae</taxon>
        <taxon>Cinnamomum</taxon>
    </lineage>
</organism>
<dbReference type="InterPro" id="IPR011013">
    <property type="entry name" value="Gal_mutarotase_sf_dom"/>
</dbReference>
<dbReference type="STRING" id="337451.A0A3S3MMF8"/>
<sequence length="76" mass="8716">MELLILEQHGFARNKIWRSDTDSPHFPTNSSNKTFVALILGPSEDDMKIWPHSYEFRLRVALGTSGADVDITHLKY</sequence>
<dbReference type="InterPro" id="IPR008183">
    <property type="entry name" value="Aldose_1/G6P_1-epimerase"/>
</dbReference>
<dbReference type="SUPFAM" id="SSF74650">
    <property type="entry name" value="Galactose mutarotase-like"/>
    <property type="match status" value="1"/>
</dbReference>
<dbReference type="PANTHER" id="PTHR11122">
    <property type="entry name" value="APOSPORY-ASSOCIATED PROTEIN C-RELATED"/>
    <property type="match status" value="1"/>
</dbReference>
<dbReference type="GO" id="GO:0005975">
    <property type="term" value="P:carbohydrate metabolic process"/>
    <property type="evidence" value="ECO:0007669"/>
    <property type="project" value="InterPro"/>
</dbReference>
<accession>A0A3S3MMF8</accession>
<gene>
    <name evidence="1" type="ORF">CKAN_01135200</name>
</gene>
<reference evidence="1 2" key="1">
    <citation type="journal article" date="2019" name="Nat. Plants">
        <title>Stout camphor tree genome fills gaps in understanding of flowering plant genome evolution.</title>
        <authorList>
            <person name="Chaw S.M."/>
            <person name="Liu Y.C."/>
            <person name="Wu Y.W."/>
            <person name="Wang H.Y."/>
            <person name="Lin C.I."/>
            <person name="Wu C.S."/>
            <person name="Ke H.M."/>
            <person name="Chang L.Y."/>
            <person name="Hsu C.Y."/>
            <person name="Yang H.T."/>
            <person name="Sudianto E."/>
            <person name="Hsu M.H."/>
            <person name="Wu K.P."/>
            <person name="Wang L.N."/>
            <person name="Leebens-Mack J.H."/>
            <person name="Tsai I.J."/>
        </authorList>
    </citation>
    <scope>NUCLEOTIDE SEQUENCE [LARGE SCALE GENOMIC DNA]</scope>
    <source>
        <strain evidence="2">cv. Chaw 1501</strain>
        <tissue evidence="1">Young leaves</tissue>
    </source>
</reference>
<dbReference type="OrthoDB" id="1659429at2759"/>
<protein>
    <submittedName>
        <fullName evidence="1">Putative glucose-6-phosphate 1-epimerase</fullName>
    </submittedName>
</protein>
<dbReference type="Proteomes" id="UP000283530">
    <property type="component" value="Unassembled WGS sequence"/>
</dbReference>
<proteinExistence type="predicted"/>
<keyword evidence="2" id="KW-1185">Reference proteome</keyword>
<dbReference type="InterPro" id="IPR014718">
    <property type="entry name" value="GH-type_carb-bd"/>
</dbReference>
<dbReference type="GO" id="GO:0047938">
    <property type="term" value="F:glucose-6-phosphate 1-epimerase activity"/>
    <property type="evidence" value="ECO:0007669"/>
    <property type="project" value="TreeGrafter"/>
</dbReference>
<dbReference type="Pfam" id="PF01263">
    <property type="entry name" value="Aldose_epim"/>
    <property type="match status" value="1"/>
</dbReference>
<dbReference type="GO" id="GO:0030246">
    <property type="term" value="F:carbohydrate binding"/>
    <property type="evidence" value="ECO:0007669"/>
    <property type="project" value="InterPro"/>
</dbReference>
<dbReference type="GO" id="GO:0005737">
    <property type="term" value="C:cytoplasm"/>
    <property type="evidence" value="ECO:0007669"/>
    <property type="project" value="TreeGrafter"/>
</dbReference>